<name>K9ZCJ8_ANACC</name>
<dbReference type="KEGG" id="acy:Anacy_1390"/>
<evidence type="ECO:0000313" key="2">
    <source>
        <dbReference type="Proteomes" id="UP000010474"/>
    </source>
</evidence>
<organism evidence="1 2">
    <name type="scientific">Anabaena cylindrica (strain ATCC 27899 / PCC 7122)</name>
    <dbReference type="NCBI Taxonomy" id="272123"/>
    <lineage>
        <taxon>Bacteria</taxon>
        <taxon>Bacillati</taxon>
        <taxon>Cyanobacteriota</taxon>
        <taxon>Cyanophyceae</taxon>
        <taxon>Nostocales</taxon>
        <taxon>Nostocaceae</taxon>
        <taxon>Anabaena</taxon>
    </lineage>
</organism>
<dbReference type="HOGENOM" id="CLU_2986405_0_0_3"/>
<reference evidence="2" key="1">
    <citation type="journal article" date="2013" name="Proc. Natl. Acad. Sci. U.S.A.">
        <title>Improving the coverage of the cyanobacterial phylum using diversity-driven genome sequencing.</title>
        <authorList>
            <person name="Shih P.M."/>
            <person name="Wu D."/>
            <person name="Latifi A."/>
            <person name="Axen S.D."/>
            <person name="Fewer D.P."/>
            <person name="Talla E."/>
            <person name="Calteau A."/>
            <person name="Cai F."/>
            <person name="Tandeau de Marsac N."/>
            <person name="Rippka R."/>
            <person name="Herdman M."/>
            <person name="Sivonen K."/>
            <person name="Coursin T."/>
            <person name="Laurent T."/>
            <person name="Goodwin L."/>
            <person name="Nolan M."/>
            <person name="Davenport K.W."/>
            <person name="Han C.S."/>
            <person name="Rubin E.M."/>
            <person name="Eisen J.A."/>
            <person name="Woyke T."/>
            <person name="Gugger M."/>
            <person name="Kerfeld C.A."/>
        </authorList>
    </citation>
    <scope>NUCLEOTIDE SEQUENCE [LARGE SCALE GENOMIC DNA]</scope>
    <source>
        <strain evidence="2">ATCC 27899 / PCC 7122</strain>
    </source>
</reference>
<protein>
    <submittedName>
        <fullName evidence="1">Uncharacterized protein</fullName>
    </submittedName>
</protein>
<keyword evidence="2" id="KW-1185">Reference proteome</keyword>
<sequence>MAVVESTGTYDKCECSLTLNERVVTLKITCSLFETALEIFKSLNNQIGSLNENQKND</sequence>
<evidence type="ECO:0000313" key="1">
    <source>
        <dbReference type="EMBL" id="AFZ56901.1"/>
    </source>
</evidence>
<gene>
    <name evidence="1" type="ordered locus">Anacy_1390</name>
</gene>
<dbReference type="EMBL" id="CP003659">
    <property type="protein sequence ID" value="AFZ56901.1"/>
    <property type="molecule type" value="Genomic_DNA"/>
</dbReference>
<accession>K9ZCJ8</accession>
<dbReference type="STRING" id="272123.Anacy_1390"/>
<proteinExistence type="predicted"/>
<dbReference type="Proteomes" id="UP000010474">
    <property type="component" value="Chromosome"/>
</dbReference>
<dbReference type="AlphaFoldDB" id="K9ZCJ8"/>